<evidence type="ECO:0000313" key="10">
    <source>
        <dbReference type="EMBL" id="AMY07497.1"/>
    </source>
</evidence>
<dbReference type="PIRSF" id="PIRSF001430">
    <property type="entry name" value="tRNA_psdUrid_synth"/>
    <property type="match status" value="1"/>
</dbReference>
<sequence>MPRVLLRVAYDGTAYAGWQRQENGPSIQAALEQALSPLAGGAATVTGAGRTDAGVHADGQAAHVDLPEGIDPDVVVRATNTRLPADIRVRSAALVPDDFHARFAAVSKTYRYAWLVSRVGHPLLARTHWLVSPPLDLAAMAAAAAVLGGTHDFAAFQSTGSPVTSTTRTITGVDLGVRPAADFGVQLSEHEKIVELELRGDGFLRHMVRAIAGTLLEVGYGRRAPDDFVRLLVGAPRGYAGPTAPPHGLTLLRVEYPLTTEERGEQGTRDREEVRRASREE</sequence>
<dbReference type="FunFam" id="3.30.70.580:FF:000001">
    <property type="entry name" value="tRNA pseudouridine synthase A"/>
    <property type="match status" value="1"/>
</dbReference>
<dbReference type="EC" id="5.4.99.12" evidence="4"/>
<evidence type="ECO:0000256" key="1">
    <source>
        <dbReference type="ARBA" id="ARBA00009375"/>
    </source>
</evidence>
<evidence type="ECO:0000256" key="4">
    <source>
        <dbReference type="HAMAP-Rule" id="MF_00171"/>
    </source>
</evidence>
<comment type="subunit">
    <text evidence="4">Homodimer.</text>
</comment>
<dbReference type="EMBL" id="CP015136">
    <property type="protein sequence ID" value="AMY07497.1"/>
    <property type="molecule type" value="Genomic_DNA"/>
</dbReference>
<dbReference type="GO" id="GO:0003723">
    <property type="term" value="F:RNA binding"/>
    <property type="evidence" value="ECO:0007669"/>
    <property type="project" value="InterPro"/>
</dbReference>
<dbReference type="STRING" id="1855912.LuPra_00670"/>
<dbReference type="Pfam" id="PF01416">
    <property type="entry name" value="PseudoU_synth_1"/>
    <property type="match status" value="2"/>
</dbReference>
<name>A0A143PG15_LUTPR</name>
<dbReference type="InterPro" id="IPR020095">
    <property type="entry name" value="PsdUridine_synth_TruA_C"/>
</dbReference>
<feature type="region of interest" description="Disordered" evidence="8">
    <location>
        <begin position="258"/>
        <end position="281"/>
    </location>
</feature>
<dbReference type="PANTHER" id="PTHR11142:SF0">
    <property type="entry name" value="TRNA PSEUDOURIDINE SYNTHASE-LIKE 1"/>
    <property type="match status" value="1"/>
</dbReference>
<evidence type="ECO:0000256" key="6">
    <source>
        <dbReference type="PIRSR" id="PIRSR001430-2"/>
    </source>
</evidence>
<comment type="caution">
    <text evidence="4">Lacks conserved residue(s) required for the propagation of feature annotation.</text>
</comment>
<keyword evidence="11" id="KW-1185">Reference proteome</keyword>
<dbReference type="KEGG" id="abac:LuPra_00670"/>
<protein>
    <recommendedName>
        <fullName evidence="4">tRNA pseudouridine synthase A</fullName>
        <ecNumber evidence="4">5.4.99.12</ecNumber>
    </recommendedName>
    <alternativeName>
        <fullName evidence="4">tRNA pseudouridine(38-40) synthase</fullName>
    </alternativeName>
    <alternativeName>
        <fullName evidence="4">tRNA pseudouridylate synthase I</fullName>
    </alternativeName>
    <alternativeName>
        <fullName evidence="4">tRNA-uridine isomerase I</fullName>
    </alternativeName>
</protein>
<dbReference type="RefSeq" id="WP_157898677.1">
    <property type="nucleotide sequence ID" value="NZ_CP015136.1"/>
</dbReference>
<keyword evidence="3 4" id="KW-0413">Isomerase</keyword>
<keyword evidence="2 4" id="KW-0819">tRNA processing</keyword>
<dbReference type="CDD" id="cd02570">
    <property type="entry name" value="PseudoU_synth_EcTruA"/>
    <property type="match status" value="1"/>
</dbReference>
<feature type="domain" description="Pseudouridine synthase I TruA alpha/beta" evidence="9">
    <location>
        <begin position="143"/>
        <end position="257"/>
    </location>
</feature>
<reference evidence="11" key="2">
    <citation type="submission" date="2016-04" db="EMBL/GenBank/DDBJ databases">
        <title>First Complete Genome Sequence of a Subdivision 6 Acidobacterium.</title>
        <authorList>
            <person name="Huang S."/>
            <person name="Vieira S."/>
            <person name="Bunk B."/>
            <person name="Riedel T."/>
            <person name="Sproeer C."/>
            <person name="Overmann J."/>
        </authorList>
    </citation>
    <scope>NUCLEOTIDE SEQUENCE [LARGE SCALE GENOMIC DNA]</scope>
    <source>
        <strain evidence="11">DSM 100886 HEG_-6_39</strain>
    </source>
</reference>
<comment type="catalytic activity">
    <reaction evidence="4 7">
        <text>uridine(38/39/40) in tRNA = pseudouridine(38/39/40) in tRNA</text>
        <dbReference type="Rhea" id="RHEA:22376"/>
        <dbReference type="Rhea" id="RHEA-COMP:10085"/>
        <dbReference type="Rhea" id="RHEA-COMP:10087"/>
        <dbReference type="ChEBI" id="CHEBI:65314"/>
        <dbReference type="ChEBI" id="CHEBI:65315"/>
        <dbReference type="EC" id="5.4.99.12"/>
    </reaction>
</comment>
<dbReference type="PATRIC" id="fig|1813736.3.peg.704"/>
<evidence type="ECO:0000259" key="9">
    <source>
        <dbReference type="Pfam" id="PF01416"/>
    </source>
</evidence>
<evidence type="ECO:0000313" key="11">
    <source>
        <dbReference type="Proteomes" id="UP000076079"/>
    </source>
</evidence>
<feature type="domain" description="Pseudouridine synthase I TruA alpha/beta" evidence="9">
    <location>
        <begin position="9"/>
        <end position="103"/>
    </location>
</feature>
<dbReference type="SUPFAM" id="SSF55120">
    <property type="entry name" value="Pseudouridine synthase"/>
    <property type="match status" value="1"/>
</dbReference>
<dbReference type="AlphaFoldDB" id="A0A143PG15"/>
<accession>A0A143PG15</accession>
<feature type="binding site" evidence="4 6">
    <location>
        <position position="110"/>
    </location>
    <ligand>
        <name>substrate</name>
    </ligand>
</feature>
<feature type="compositionally biased region" description="Basic and acidic residues" evidence="8">
    <location>
        <begin position="260"/>
        <end position="281"/>
    </location>
</feature>
<evidence type="ECO:0000256" key="5">
    <source>
        <dbReference type="PIRSR" id="PIRSR001430-1"/>
    </source>
</evidence>
<comment type="similarity">
    <text evidence="1 4 7">Belongs to the tRNA pseudouridine synthase TruA family.</text>
</comment>
<feature type="active site" description="Nucleophile" evidence="4 5">
    <location>
        <position position="52"/>
    </location>
</feature>
<gene>
    <name evidence="10" type="primary">truA_1</name>
    <name evidence="4" type="synonym">truA</name>
    <name evidence="10" type="ORF">LuPra_00670</name>
</gene>
<dbReference type="InterPro" id="IPR020103">
    <property type="entry name" value="PsdUridine_synth_cat_dom_sf"/>
</dbReference>
<dbReference type="Proteomes" id="UP000076079">
    <property type="component" value="Chromosome"/>
</dbReference>
<evidence type="ECO:0000256" key="7">
    <source>
        <dbReference type="RuleBase" id="RU003792"/>
    </source>
</evidence>
<dbReference type="Gene3D" id="3.30.70.660">
    <property type="entry name" value="Pseudouridine synthase I, catalytic domain, C-terminal subdomain"/>
    <property type="match status" value="1"/>
</dbReference>
<dbReference type="InterPro" id="IPR020097">
    <property type="entry name" value="PsdUridine_synth_TruA_a/b_dom"/>
</dbReference>
<dbReference type="GO" id="GO:0160147">
    <property type="term" value="F:tRNA pseudouridine(38-40) synthase activity"/>
    <property type="evidence" value="ECO:0007669"/>
    <property type="project" value="UniProtKB-EC"/>
</dbReference>
<dbReference type="GO" id="GO:0031119">
    <property type="term" value="P:tRNA pseudouridine synthesis"/>
    <property type="evidence" value="ECO:0007669"/>
    <property type="project" value="UniProtKB-UniRule"/>
</dbReference>
<reference evidence="10 11" key="1">
    <citation type="journal article" date="2016" name="Genome Announc.">
        <title>First Complete Genome Sequence of a Subdivision 6 Acidobacterium Strain.</title>
        <authorList>
            <person name="Huang S."/>
            <person name="Vieira S."/>
            <person name="Bunk B."/>
            <person name="Riedel T."/>
            <person name="Sproer C."/>
            <person name="Overmann J."/>
        </authorList>
    </citation>
    <scope>NUCLEOTIDE SEQUENCE [LARGE SCALE GENOMIC DNA]</scope>
    <source>
        <strain evidence="11">DSM 100886 HEG_-6_39</strain>
    </source>
</reference>
<comment type="function">
    <text evidence="4">Formation of pseudouridine at positions 38, 39 and 40 in the anticodon stem and loop of transfer RNAs.</text>
</comment>
<dbReference type="InterPro" id="IPR020094">
    <property type="entry name" value="TruA/RsuA/RluB/E/F_N"/>
</dbReference>
<dbReference type="PANTHER" id="PTHR11142">
    <property type="entry name" value="PSEUDOURIDYLATE SYNTHASE"/>
    <property type="match status" value="1"/>
</dbReference>
<proteinExistence type="inferred from homology"/>
<dbReference type="OrthoDB" id="9811823at2"/>
<evidence type="ECO:0000256" key="8">
    <source>
        <dbReference type="SAM" id="MobiDB-lite"/>
    </source>
</evidence>
<evidence type="ECO:0000256" key="3">
    <source>
        <dbReference type="ARBA" id="ARBA00023235"/>
    </source>
</evidence>
<dbReference type="HAMAP" id="MF_00171">
    <property type="entry name" value="TruA"/>
    <property type="match status" value="1"/>
</dbReference>
<organism evidence="10 11">
    <name type="scientific">Luteitalea pratensis</name>
    <dbReference type="NCBI Taxonomy" id="1855912"/>
    <lineage>
        <taxon>Bacteria</taxon>
        <taxon>Pseudomonadati</taxon>
        <taxon>Acidobacteriota</taxon>
        <taxon>Vicinamibacteria</taxon>
        <taxon>Vicinamibacterales</taxon>
        <taxon>Vicinamibacteraceae</taxon>
        <taxon>Luteitalea</taxon>
    </lineage>
</organism>
<dbReference type="NCBIfam" id="TIGR00071">
    <property type="entry name" value="hisT_truA"/>
    <property type="match status" value="1"/>
</dbReference>
<dbReference type="Gene3D" id="3.30.70.580">
    <property type="entry name" value="Pseudouridine synthase I, catalytic domain, N-terminal subdomain"/>
    <property type="match status" value="1"/>
</dbReference>
<dbReference type="InterPro" id="IPR001406">
    <property type="entry name" value="PsdUridine_synth_TruA"/>
</dbReference>
<evidence type="ECO:0000256" key="2">
    <source>
        <dbReference type="ARBA" id="ARBA00022694"/>
    </source>
</evidence>